<keyword evidence="1" id="KW-0732">Signal</keyword>
<evidence type="ECO:0008006" key="4">
    <source>
        <dbReference type="Google" id="ProtNLM"/>
    </source>
</evidence>
<dbReference type="Proteomes" id="UP000073923">
    <property type="component" value="Unassembled WGS sequence"/>
</dbReference>
<sequence length="212" mass="22423">MTMIRTMAIPTMMLLAIGGMVSVPSAAQPIKTAPRPAKTLDIAGIRPGMEAADAVALLQRTGWTVRANPGDSWAEVVADAVARRRDQMPPNSARSGVYSYSAAKGEESVSLNVTPTPDGGRVGLVQYRAPQAGRSHEQIRAEVIARYGPSIYGPRQRLLIAPQGKLGETMSLEVDSTGMHLTLSPSSAADREARALVDRAVTARLGTVGTSF</sequence>
<comment type="caution">
    <text evidence="2">The sequence shown here is derived from an EMBL/GenBank/DDBJ whole genome shotgun (WGS) entry which is preliminary data.</text>
</comment>
<dbReference type="OrthoDB" id="7557487at2"/>
<proteinExistence type="predicted"/>
<dbReference type="RefSeq" id="WP_058744803.1">
    <property type="nucleotide sequence ID" value="NZ_LDTF01000020.1"/>
</dbReference>
<dbReference type="PATRIC" id="fig|172044.3.peg.855"/>
<gene>
    <name evidence="2" type="ORF">NS355_05605</name>
</gene>
<dbReference type="EMBL" id="LDTF01000020">
    <property type="protein sequence ID" value="KTT99858.1"/>
    <property type="molecule type" value="Genomic_DNA"/>
</dbReference>
<evidence type="ECO:0000313" key="3">
    <source>
        <dbReference type="Proteomes" id="UP000073923"/>
    </source>
</evidence>
<evidence type="ECO:0000313" key="2">
    <source>
        <dbReference type="EMBL" id="KTT99858.1"/>
    </source>
</evidence>
<feature type="signal peptide" evidence="1">
    <location>
        <begin position="1"/>
        <end position="26"/>
    </location>
</feature>
<protein>
    <recommendedName>
        <fullName evidence="4">Lipoprotein</fullName>
    </recommendedName>
</protein>
<name>A0A147IVZ6_9SPHN</name>
<accession>A0A147IVZ6</accession>
<organism evidence="2 3">
    <name type="scientific">Sphingomonas yabuuchiae</name>
    <dbReference type="NCBI Taxonomy" id="172044"/>
    <lineage>
        <taxon>Bacteria</taxon>
        <taxon>Pseudomonadati</taxon>
        <taxon>Pseudomonadota</taxon>
        <taxon>Alphaproteobacteria</taxon>
        <taxon>Sphingomonadales</taxon>
        <taxon>Sphingomonadaceae</taxon>
        <taxon>Sphingomonas</taxon>
    </lineage>
</organism>
<dbReference type="AlphaFoldDB" id="A0A147IVZ6"/>
<feature type="chain" id="PRO_5007548982" description="Lipoprotein" evidence="1">
    <location>
        <begin position="27"/>
        <end position="212"/>
    </location>
</feature>
<evidence type="ECO:0000256" key="1">
    <source>
        <dbReference type="SAM" id="SignalP"/>
    </source>
</evidence>
<reference evidence="2 3" key="1">
    <citation type="journal article" date="2016" name="Front. Microbiol.">
        <title>Genomic Resource of Rice Seed Associated Bacteria.</title>
        <authorList>
            <person name="Midha S."/>
            <person name="Bansal K."/>
            <person name="Sharma S."/>
            <person name="Kumar N."/>
            <person name="Patil P.P."/>
            <person name="Chaudhry V."/>
            <person name="Patil P.B."/>
        </authorList>
    </citation>
    <scope>NUCLEOTIDE SEQUENCE [LARGE SCALE GENOMIC DNA]</scope>
    <source>
        <strain evidence="2 3">NS355</strain>
    </source>
</reference>